<dbReference type="RefSeq" id="WP_006008247.1">
    <property type="nucleotide sequence ID" value="NZ_AUAV01000013.1"/>
</dbReference>
<proteinExistence type="predicted"/>
<dbReference type="CDD" id="cd07043">
    <property type="entry name" value="STAS_anti-anti-sigma_factors"/>
    <property type="match status" value="1"/>
</dbReference>
<keyword evidence="3" id="KW-1185">Reference proteome</keyword>
<evidence type="ECO:0000313" key="2">
    <source>
        <dbReference type="EMBL" id="GAC27058.1"/>
    </source>
</evidence>
<dbReference type="EMBL" id="BAEQ01000004">
    <property type="protein sequence ID" value="GAC27058.1"/>
    <property type="molecule type" value="Genomic_DNA"/>
</dbReference>
<dbReference type="InterPro" id="IPR036513">
    <property type="entry name" value="STAS_dom_sf"/>
</dbReference>
<comment type="caution">
    <text evidence="2">The sequence shown here is derived from an EMBL/GenBank/DDBJ whole genome shotgun (WGS) entry which is preliminary data.</text>
</comment>
<dbReference type="OrthoDB" id="278639at2"/>
<dbReference type="Proteomes" id="UP000006251">
    <property type="component" value="Unassembled WGS sequence"/>
</dbReference>
<sequence length="93" mass="10867">MSEHVIRIPERFDFGYHKEFTEQYQRLLAENNVTEIELEFSRVGYLDSSALGMMVLLQKKAKSQNVSIRIRGPKESTKEILQIANFDQLFDIS</sequence>
<evidence type="ECO:0000259" key="1">
    <source>
        <dbReference type="PROSITE" id="PS50801"/>
    </source>
</evidence>
<protein>
    <submittedName>
        <fullName evidence="2">SpoIIAA family protein</fullName>
    </submittedName>
</protein>
<dbReference type="PANTHER" id="PTHR33495">
    <property type="entry name" value="ANTI-SIGMA FACTOR ANTAGONIST TM_1081-RELATED-RELATED"/>
    <property type="match status" value="1"/>
</dbReference>
<dbReference type="AlphaFoldDB" id="K6ZDL9"/>
<dbReference type="STRING" id="1121922.GCA_000428905_02509"/>
<dbReference type="PANTHER" id="PTHR33495:SF15">
    <property type="entry name" value="STAS DOMAIN-CONTAINING PROTEIN"/>
    <property type="match status" value="1"/>
</dbReference>
<gene>
    <name evidence="2" type="ORF">GPAL_0177</name>
</gene>
<accession>K6ZDL9</accession>
<dbReference type="GO" id="GO:0043856">
    <property type="term" value="F:anti-sigma factor antagonist activity"/>
    <property type="evidence" value="ECO:0007669"/>
    <property type="project" value="TreeGrafter"/>
</dbReference>
<organism evidence="2 3">
    <name type="scientific">Brumicola pallidula DSM 14239 = ACAM 615</name>
    <dbReference type="NCBI Taxonomy" id="1121922"/>
    <lineage>
        <taxon>Bacteria</taxon>
        <taxon>Pseudomonadati</taxon>
        <taxon>Pseudomonadota</taxon>
        <taxon>Gammaproteobacteria</taxon>
        <taxon>Alteromonadales</taxon>
        <taxon>Alteromonadaceae</taxon>
        <taxon>Brumicola</taxon>
    </lineage>
</organism>
<evidence type="ECO:0000313" key="3">
    <source>
        <dbReference type="Proteomes" id="UP000006251"/>
    </source>
</evidence>
<dbReference type="InterPro" id="IPR002645">
    <property type="entry name" value="STAS_dom"/>
</dbReference>
<feature type="domain" description="STAS" evidence="1">
    <location>
        <begin position="1"/>
        <end position="93"/>
    </location>
</feature>
<reference evidence="3" key="1">
    <citation type="journal article" date="2014" name="Environ. Microbiol.">
        <title>Comparative genomics of the marine bacterial genus Glaciecola reveals the high degree of genomic diversity and genomic characteristic for cold adaptation.</title>
        <authorList>
            <person name="Qin Q.L."/>
            <person name="Xie B.B."/>
            <person name="Yu Y."/>
            <person name="Shu Y.L."/>
            <person name="Rong J.C."/>
            <person name="Zhang Y.J."/>
            <person name="Zhao D.L."/>
            <person name="Chen X.L."/>
            <person name="Zhang X.Y."/>
            <person name="Chen B."/>
            <person name="Zhou B.C."/>
            <person name="Zhang Y.Z."/>
        </authorList>
    </citation>
    <scope>NUCLEOTIDE SEQUENCE [LARGE SCALE GENOMIC DNA]</scope>
    <source>
        <strain evidence="3">ACAM 615</strain>
    </source>
</reference>
<dbReference type="SUPFAM" id="SSF52091">
    <property type="entry name" value="SpoIIaa-like"/>
    <property type="match status" value="1"/>
</dbReference>
<dbReference type="Gene3D" id="3.30.750.24">
    <property type="entry name" value="STAS domain"/>
    <property type="match status" value="1"/>
</dbReference>
<name>K6ZDL9_9ALTE</name>
<dbReference type="PROSITE" id="PS50801">
    <property type="entry name" value="STAS"/>
    <property type="match status" value="1"/>
</dbReference>
<dbReference type="Pfam" id="PF01740">
    <property type="entry name" value="STAS"/>
    <property type="match status" value="1"/>
</dbReference>